<keyword evidence="1" id="KW-0812">Transmembrane</keyword>
<keyword evidence="1" id="KW-1133">Transmembrane helix</keyword>
<feature type="transmembrane region" description="Helical" evidence="1">
    <location>
        <begin position="43"/>
        <end position="65"/>
    </location>
</feature>
<protein>
    <submittedName>
        <fullName evidence="2">Uncharacterized protein</fullName>
    </submittedName>
</protein>
<evidence type="ECO:0000256" key="1">
    <source>
        <dbReference type="SAM" id="Phobius"/>
    </source>
</evidence>
<keyword evidence="1" id="KW-0472">Membrane</keyword>
<gene>
    <name evidence="2" type="ORF">DLM86_23915</name>
</gene>
<name>A0A2V5KL63_9BACL</name>
<sequence length="70" mass="8645">MSRRYVDFHINKFLKFNIEMVLLCYRTNFIIDYLRLSNRMKTLIVFFIKEKDTIGFILFIILKFIDNILM</sequence>
<keyword evidence="3" id="KW-1185">Reference proteome</keyword>
<dbReference type="AlphaFoldDB" id="A0A2V5KL63"/>
<reference evidence="2 3" key="1">
    <citation type="submission" date="2018-05" db="EMBL/GenBank/DDBJ databases">
        <title>Paenibacillus flagellatus sp. nov., isolated from selenium mineral soil.</title>
        <authorList>
            <person name="Dai X."/>
        </authorList>
    </citation>
    <scope>NUCLEOTIDE SEQUENCE [LARGE SCALE GENOMIC DNA]</scope>
    <source>
        <strain evidence="2 3">DXL2</strain>
    </source>
</reference>
<organism evidence="2 3">
    <name type="scientific">Paenibacillus flagellatus</name>
    <dbReference type="NCBI Taxonomy" id="2211139"/>
    <lineage>
        <taxon>Bacteria</taxon>
        <taxon>Bacillati</taxon>
        <taxon>Bacillota</taxon>
        <taxon>Bacilli</taxon>
        <taxon>Bacillales</taxon>
        <taxon>Paenibacillaceae</taxon>
        <taxon>Paenibacillus</taxon>
    </lineage>
</organism>
<accession>A0A2V5KL63</accession>
<evidence type="ECO:0000313" key="2">
    <source>
        <dbReference type="EMBL" id="PYI51477.1"/>
    </source>
</evidence>
<comment type="caution">
    <text evidence="2">The sequence shown here is derived from an EMBL/GenBank/DDBJ whole genome shotgun (WGS) entry which is preliminary data.</text>
</comment>
<dbReference type="EMBL" id="QJVJ01000012">
    <property type="protein sequence ID" value="PYI51477.1"/>
    <property type="molecule type" value="Genomic_DNA"/>
</dbReference>
<proteinExistence type="predicted"/>
<dbReference type="Proteomes" id="UP000247476">
    <property type="component" value="Unassembled WGS sequence"/>
</dbReference>
<evidence type="ECO:0000313" key="3">
    <source>
        <dbReference type="Proteomes" id="UP000247476"/>
    </source>
</evidence>